<evidence type="ECO:0000313" key="6">
    <source>
        <dbReference type="Proteomes" id="UP001266099"/>
    </source>
</evidence>
<feature type="region of interest" description="Disordered" evidence="3">
    <location>
        <begin position="1"/>
        <end position="26"/>
    </location>
</feature>
<dbReference type="GO" id="GO:0008832">
    <property type="term" value="F:dGTPase activity"/>
    <property type="evidence" value="ECO:0007669"/>
    <property type="project" value="UniProtKB-EC"/>
</dbReference>
<dbReference type="PANTHER" id="PTHR11373:SF32">
    <property type="entry name" value="DEOXYGUANOSINETRIPHOSPHATE TRIPHOSPHOHYDROLASE"/>
    <property type="match status" value="1"/>
</dbReference>
<evidence type="ECO:0000256" key="1">
    <source>
        <dbReference type="ARBA" id="ARBA00022801"/>
    </source>
</evidence>
<feature type="compositionally biased region" description="Basic and acidic residues" evidence="3">
    <location>
        <begin position="9"/>
        <end position="26"/>
    </location>
</feature>
<sequence>MSYQDGYTSEDRQRFVDEGEKNASRTDFERDRARVLHSAALRRLGAKTQVLGPEQDDFIRTRLTHSLEVAQVGRSLAKNLGADPDIVETACLAHDIGHPPFGHNGEYALDELAQACGGFEGNAQTLRVLSKLEQKRFAPNGEPVGLNLTRATLDAVLKYPWRRGAGPTEKNVKKFGAYEDDAHLFHWAHLERGTTRCIEAQIMDFSDDIAYSVHDVEDTIVHHALNSLKFADIFTAVNSTHLRDAIISATMHWYPGNDANALEDAFERITQMEAWPNSFTGSSRDLAQLKDFTSDLIGRFIFDITEATTAEYGDGNLTRYHASIVMPSATKYEILLLKGLAVYFVMEPRESEPVYYDQRTILFDLYDVIMESPTTRLEPVFSDFWRRAEDEAQKQRVVIDQIASLTDQSARAWHARYCGMLRN</sequence>
<keyword evidence="1 2" id="KW-0378">Hydrolase</keyword>
<dbReference type="NCBIfam" id="NF002829">
    <property type="entry name" value="PRK03007.1"/>
    <property type="match status" value="1"/>
</dbReference>
<dbReference type="Pfam" id="PF13286">
    <property type="entry name" value="HD_assoc"/>
    <property type="match status" value="1"/>
</dbReference>
<dbReference type="CDD" id="cd00077">
    <property type="entry name" value="HDc"/>
    <property type="match status" value="1"/>
</dbReference>
<proteinExistence type="inferred from homology"/>
<evidence type="ECO:0000256" key="3">
    <source>
        <dbReference type="SAM" id="MobiDB-lite"/>
    </source>
</evidence>
<dbReference type="PROSITE" id="PS51831">
    <property type="entry name" value="HD"/>
    <property type="match status" value="1"/>
</dbReference>
<dbReference type="InterPro" id="IPR006675">
    <property type="entry name" value="HDIG_dom"/>
</dbReference>
<evidence type="ECO:0000259" key="4">
    <source>
        <dbReference type="PROSITE" id="PS51831"/>
    </source>
</evidence>
<name>A0ABU1T0X3_9ACTO</name>
<dbReference type="EMBL" id="JAVDUJ010000001">
    <property type="protein sequence ID" value="MDR6938983.1"/>
    <property type="molecule type" value="Genomic_DNA"/>
</dbReference>
<dbReference type="PANTHER" id="PTHR11373">
    <property type="entry name" value="DEOXYNUCLEOSIDE TRIPHOSPHATE TRIPHOSPHOHYDROLASE"/>
    <property type="match status" value="1"/>
</dbReference>
<gene>
    <name evidence="5" type="ORF">J2S36_000526</name>
</gene>
<dbReference type="InterPro" id="IPR050135">
    <property type="entry name" value="dGTPase-like"/>
</dbReference>
<dbReference type="Proteomes" id="UP001266099">
    <property type="component" value="Unassembled WGS sequence"/>
</dbReference>
<organism evidence="5 6">
    <name type="scientific">Arcanobacterium hippocoleae</name>
    <dbReference type="NCBI Taxonomy" id="149017"/>
    <lineage>
        <taxon>Bacteria</taxon>
        <taxon>Bacillati</taxon>
        <taxon>Actinomycetota</taxon>
        <taxon>Actinomycetes</taxon>
        <taxon>Actinomycetales</taxon>
        <taxon>Actinomycetaceae</taxon>
        <taxon>Arcanobacterium</taxon>
    </lineage>
</organism>
<dbReference type="Gene3D" id="1.10.3210.10">
    <property type="entry name" value="Hypothetical protein af1432"/>
    <property type="match status" value="1"/>
</dbReference>
<dbReference type="InterPro" id="IPR023023">
    <property type="entry name" value="dNTPase_2"/>
</dbReference>
<dbReference type="InterPro" id="IPR006261">
    <property type="entry name" value="dGTPase"/>
</dbReference>
<dbReference type="NCBIfam" id="TIGR00277">
    <property type="entry name" value="HDIG"/>
    <property type="match status" value="1"/>
</dbReference>
<keyword evidence="6" id="KW-1185">Reference proteome</keyword>
<dbReference type="InterPro" id="IPR003607">
    <property type="entry name" value="HD/PDEase_dom"/>
</dbReference>
<evidence type="ECO:0000256" key="2">
    <source>
        <dbReference type="HAMAP-Rule" id="MF_01212"/>
    </source>
</evidence>
<dbReference type="Pfam" id="PF01966">
    <property type="entry name" value="HD"/>
    <property type="match status" value="1"/>
</dbReference>
<dbReference type="SUPFAM" id="SSF109604">
    <property type="entry name" value="HD-domain/PDEase-like"/>
    <property type="match status" value="1"/>
</dbReference>
<comment type="similarity">
    <text evidence="2">Belongs to the dGTPase family. Type 2 subfamily.</text>
</comment>
<feature type="domain" description="HD" evidence="4">
    <location>
        <begin position="62"/>
        <end position="212"/>
    </location>
</feature>
<reference evidence="5 6" key="1">
    <citation type="submission" date="2023-07" db="EMBL/GenBank/DDBJ databases">
        <title>Sequencing the genomes of 1000 actinobacteria strains.</title>
        <authorList>
            <person name="Klenk H.-P."/>
        </authorList>
    </citation>
    <scope>NUCLEOTIDE SEQUENCE [LARGE SCALE GENOMIC DNA]</scope>
    <source>
        <strain evidence="5 6">DSM 15539</strain>
    </source>
</reference>
<comment type="caution">
    <text evidence="5">The sequence shown here is derived from an EMBL/GenBank/DDBJ whole genome shotgun (WGS) entry which is preliminary data.</text>
</comment>
<dbReference type="HAMAP" id="MF_01212">
    <property type="entry name" value="dGTPase_type2"/>
    <property type="match status" value="1"/>
</dbReference>
<accession>A0ABU1T0X3</accession>
<protein>
    <recommendedName>
        <fullName evidence="2">Deoxyguanosinetriphosphate triphosphohydrolase-like protein</fullName>
    </recommendedName>
</protein>
<dbReference type="NCBIfam" id="TIGR01353">
    <property type="entry name" value="dGTP_triPase"/>
    <property type="match status" value="1"/>
</dbReference>
<dbReference type="InterPro" id="IPR026875">
    <property type="entry name" value="PHydrolase_assoc_dom"/>
</dbReference>
<dbReference type="RefSeq" id="WP_309955239.1">
    <property type="nucleotide sequence ID" value="NZ_JAVDUJ010000001.1"/>
</dbReference>
<dbReference type="SMART" id="SM00471">
    <property type="entry name" value="HDc"/>
    <property type="match status" value="1"/>
</dbReference>
<dbReference type="InterPro" id="IPR006674">
    <property type="entry name" value="HD_domain"/>
</dbReference>
<evidence type="ECO:0000313" key="5">
    <source>
        <dbReference type="EMBL" id="MDR6938983.1"/>
    </source>
</evidence>